<feature type="compositionally biased region" description="Polar residues" evidence="1">
    <location>
        <begin position="376"/>
        <end position="387"/>
    </location>
</feature>
<dbReference type="Proteomes" id="UP000481861">
    <property type="component" value="Unassembled WGS sequence"/>
</dbReference>
<dbReference type="AlphaFoldDB" id="A0A7C8MQB4"/>
<dbReference type="OrthoDB" id="3787206at2759"/>
<feature type="region of interest" description="Disordered" evidence="1">
    <location>
        <begin position="786"/>
        <end position="847"/>
    </location>
</feature>
<feature type="compositionally biased region" description="Polar residues" evidence="1">
    <location>
        <begin position="626"/>
        <end position="636"/>
    </location>
</feature>
<accession>A0A7C8MQB4</accession>
<dbReference type="EMBL" id="JAADJZ010000009">
    <property type="protein sequence ID" value="KAF2872425.1"/>
    <property type="molecule type" value="Genomic_DNA"/>
</dbReference>
<gene>
    <name evidence="2" type="ORF">BDV95DRAFT_606041</name>
</gene>
<feature type="compositionally biased region" description="Low complexity" evidence="1">
    <location>
        <begin position="578"/>
        <end position="591"/>
    </location>
</feature>
<feature type="region of interest" description="Disordered" evidence="1">
    <location>
        <begin position="564"/>
        <end position="649"/>
    </location>
</feature>
<feature type="compositionally biased region" description="Basic and acidic residues" evidence="1">
    <location>
        <begin position="1109"/>
        <end position="1118"/>
    </location>
</feature>
<name>A0A7C8MQB4_9PLEO</name>
<protein>
    <submittedName>
        <fullName evidence="2">Uncharacterized protein</fullName>
    </submittedName>
</protein>
<feature type="region of interest" description="Disordered" evidence="1">
    <location>
        <begin position="371"/>
        <end position="410"/>
    </location>
</feature>
<feature type="compositionally biased region" description="Basic and acidic residues" evidence="1">
    <location>
        <begin position="807"/>
        <end position="823"/>
    </location>
</feature>
<feature type="compositionally biased region" description="Pro residues" evidence="1">
    <location>
        <begin position="913"/>
        <end position="922"/>
    </location>
</feature>
<feature type="region of interest" description="Disordered" evidence="1">
    <location>
        <begin position="911"/>
        <end position="934"/>
    </location>
</feature>
<feature type="region of interest" description="Disordered" evidence="1">
    <location>
        <begin position="748"/>
        <end position="767"/>
    </location>
</feature>
<evidence type="ECO:0000313" key="2">
    <source>
        <dbReference type="EMBL" id="KAF2872425.1"/>
    </source>
</evidence>
<proteinExistence type="predicted"/>
<reference evidence="2 3" key="1">
    <citation type="submission" date="2020-01" db="EMBL/GenBank/DDBJ databases">
        <authorList>
            <consortium name="DOE Joint Genome Institute"/>
            <person name="Haridas S."/>
            <person name="Albert R."/>
            <person name="Binder M."/>
            <person name="Bloem J."/>
            <person name="Labutti K."/>
            <person name="Salamov A."/>
            <person name="Andreopoulos B."/>
            <person name="Baker S.E."/>
            <person name="Barry K."/>
            <person name="Bills G."/>
            <person name="Bluhm B.H."/>
            <person name="Cannon C."/>
            <person name="Castanera R."/>
            <person name="Culley D.E."/>
            <person name="Daum C."/>
            <person name="Ezra D."/>
            <person name="Gonzalez J.B."/>
            <person name="Henrissat B."/>
            <person name="Kuo A."/>
            <person name="Liang C."/>
            <person name="Lipzen A."/>
            <person name="Lutzoni F."/>
            <person name="Magnuson J."/>
            <person name="Mondo S."/>
            <person name="Nolan M."/>
            <person name="Ohm R."/>
            <person name="Pangilinan J."/>
            <person name="Park H.-J.H."/>
            <person name="Ramirez L."/>
            <person name="Alfaro M."/>
            <person name="Sun H."/>
            <person name="Tritt A."/>
            <person name="Yoshinaga Y."/>
            <person name="Zwiers L.-H.L."/>
            <person name="Turgeon B.G."/>
            <person name="Goodwin S.B."/>
            <person name="Spatafora J.W."/>
            <person name="Crous P.W."/>
            <person name="Grigoriev I.V."/>
        </authorList>
    </citation>
    <scope>NUCLEOTIDE SEQUENCE [LARGE SCALE GENOMIC DNA]</scope>
    <source>
        <strain evidence="2 3">CBS 611.86</strain>
    </source>
</reference>
<feature type="region of interest" description="Disordered" evidence="1">
    <location>
        <begin position="1109"/>
        <end position="1132"/>
    </location>
</feature>
<comment type="caution">
    <text evidence="2">The sequence shown here is derived from an EMBL/GenBank/DDBJ whole genome shotgun (WGS) entry which is preliminary data.</text>
</comment>
<keyword evidence="3" id="KW-1185">Reference proteome</keyword>
<feature type="compositionally biased region" description="Basic and acidic residues" evidence="1">
    <location>
        <begin position="196"/>
        <end position="216"/>
    </location>
</feature>
<sequence length="1154" mass="127791">MSSHGKVLDLLDDRYLKLVQDVTGNIEPLPSLYPYEEYAECVIVYQMDTNHEIFMGLIQDFANRSAQESKRELWFWCVQWDVDSTSSAPPVSKKLRVEGAMAPPPAPQPPRPAYTVFERRFLSAELYKEEDLLRLLIDIVQAPSSKVPNFIEFLYTYIDYYEGDGKALVAALRREIPSLWDFERHPQLLNGTLNQKLKDAKDGKPDQSDDKDKDFGSAIRDLDKSVRMKPDLAALERRAEESERMQYREVKFGLQPKTGDEPLPPLFNVPVEPDKRRRFYAACFKSRQRAIFLLTEAGISMDKIRNYRMLQEAHPKDTPELGNGNGLQHYFKDQPWASRDKAEKNRMAALQDKYTEISISNRLAREAEIAAHSAATRNSQSGVGTPASTQLSLPPPLIPSTPLYTAPLPLHRPDRVDEIYAKTHTRSKKKEPAIPLQSFPKPIRKNLKSKLAAHAREAAEAGDDASDSDESVDSIDSMQYEYSGDDIDPDERDDSDDDDAPDHPTGGPSIIAPQVATDLAVPHPPTLPQQAPSTPDIPSLLRNLNLTEWHRLLPVLNGTRPQQALEGHSAAPRDGVQPSASGSSASASGRPPFAPPATMLNQASAAPYGPSQLPRPPAQLYGNTVAGGSQPQTSLPIRTPPPMRVPLADGANRSNIVRYPSANQFAGGYFANLPAAAIASSNNNNHASMPIGDVYRPVNLETLALGQQAYGSGGTPATTQAPGQIGPPPPLQAPPTMTLAQYRQQQASSREALDRAIGSASQESQRPSILAEWQRTMAAQGLLGSTQRPLGSMQAPGYTAPAPPIPPRERPLSFDEWQRRQDGEDALDSTQAPEDAGSAAPNPSRERPIPFAEWQQRQAAVNPTELTMSFANRLSPALVGRWQQPAFPPHQVSVLLQHDVEWAPRAPQINVSAPPPTQPPNIPRGKAPAPQPKVSPFAESPHGIPIQIYFPRVHILDGSSTPTDALLLGYTRPGSGKIVLSKAVFLPVSVWQNTLRRVRVGAYTVLESYPAPQNHPLMQHMVHQRLRPPMQHKAHANNVHKHVYDKLAQAYAIMANSADREDELTKRWRVTPGPMTARERGAVWEGWGAWVDREINMSREERRDAFNADREEVLRVEGESDDEETKLDKMRAKEIEELLDAEDWTSDEDMGDSD</sequence>
<evidence type="ECO:0000256" key="1">
    <source>
        <dbReference type="SAM" id="MobiDB-lite"/>
    </source>
</evidence>
<feature type="region of interest" description="Disordered" evidence="1">
    <location>
        <begin position="520"/>
        <end position="539"/>
    </location>
</feature>
<feature type="compositionally biased region" description="Acidic residues" evidence="1">
    <location>
        <begin position="460"/>
        <end position="473"/>
    </location>
</feature>
<feature type="compositionally biased region" description="Acidic residues" evidence="1">
    <location>
        <begin position="483"/>
        <end position="500"/>
    </location>
</feature>
<organism evidence="2 3">
    <name type="scientific">Massariosphaeria phaeospora</name>
    <dbReference type="NCBI Taxonomy" id="100035"/>
    <lineage>
        <taxon>Eukaryota</taxon>
        <taxon>Fungi</taxon>
        <taxon>Dikarya</taxon>
        <taxon>Ascomycota</taxon>
        <taxon>Pezizomycotina</taxon>
        <taxon>Dothideomycetes</taxon>
        <taxon>Pleosporomycetidae</taxon>
        <taxon>Pleosporales</taxon>
        <taxon>Pleosporales incertae sedis</taxon>
        <taxon>Massariosphaeria</taxon>
    </lineage>
</organism>
<evidence type="ECO:0000313" key="3">
    <source>
        <dbReference type="Proteomes" id="UP000481861"/>
    </source>
</evidence>
<feature type="region of interest" description="Disordered" evidence="1">
    <location>
        <begin position="193"/>
        <end position="216"/>
    </location>
</feature>
<feature type="region of interest" description="Disordered" evidence="1">
    <location>
        <begin position="450"/>
        <end position="511"/>
    </location>
</feature>